<dbReference type="PANTHER" id="PTHR31490">
    <property type="entry name" value="GLYCOSYL HYDROLASE"/>
    <property type="match status" value="1"/>
</dbReference>
<keyword evidence="9 12" id="KW-0326">Glycosidase</keyword>
<name>A0A167D4B5_9ASCO</name>
<dbReference type="OrthoDB" id="3055998at2759"/>
<feature type="active site" description="Nucleophile" evidence="11">
    <location>
        <position position="261"/>
    </location>
</feature>
<keyword evidence="6" id="KW-0858">Xylan degradation</keyword>
<dbReference type="Pfam" id="PF00331">
    <property type="entry name" value="Glyco_hydro_10"/>
    <property type="match status" value="1"/>
</dbReference>
<feature type="signal peptide" evidence="13">
    <location>
        <begin position="1"/>
        <end position="18"/>
    </location>
</feature>
<evidence type="ECO:0000256" key="5">
    <source>
        <dbReference type="ARBA" id="ARBA00022525"/>
    </source>
</evidence>
<dbReference type="GO" id="GO:0031176">
    <property type="term" value="F:endo-1,4-beta-xylanase activity"/>
    <property type="evidence" value="ECO:0007669"/>
    <property type="project" value="UniProtKB-EC"/>
</dbReference>
<evidence type="ECO:0000313" key="15">
    <source>
        <dbReference type="EMBL" id="ANB12462.1"/>
    </source>
</evidence>
<comment type="catalytic activity">
    <reaction evidence="1 12">
        <text>Endohydrolysis of (1-&gt;4)-beta-D-xylosidic linkages in xylans.</text>
        <dbReference type="EC" id="3.2.1.8"/>
    </reaction>
</comment>
<dbReference type="PROSITE" id="PS00591">
    <property type="entry name" value="GH10_1"/>
    <property type="match status" value="1"/>
</dbReference>
<keyword evidence="13" id="KW-0732">Signal</keyword>
<keyword evidence="7 12" id="KW-0378">Hydrolase</keyword>
<evidence type="ECO:0000313" key="16">
    <source>
        <dbReference type="Proteomes" id="UP000189580"/>
    </source>
</evidence>
<comment type="similarity">
    <text evidence="4 12">Belongs to the glycosyl hydrolase 10 (cellulase F) family.</text>
</comment>
<dbReference type="EMBL" id="CP014501">
    <property type="protein sequence ID" value="ANB12462.1"/>
    <property type="molecule type" value="Genomic_DNA"/>
</dbReference>
<dbReference type="GO" id="GO:0005576">
    <property type="term" value="C:extracellular region"/>
    <property type="evidence" value="ECO:0007669"/>
    <property type="project" value="UniProtKB-SubCell"/>
</dbReference>
<accession>A0A167D4B5</accession>
<evidence type="ECO:0000256" key="8">
    <source>
        <dbReference type="ARBA" id="ARBA00023277"/>
    </source>
</evidence>
<proteinExistence type="inferred from homology"/>
<dbReference type="InterPro" id="IPR017853">
    <property type="entry name" value="GH"/>
</dbReference>
<reference evidence="15 16" key="1">
    <citation type="submission" date="2016-02" db="EMBL/GenBank/DDBJ databases">
        <title>Complete genome sequence and transcriptome regulation of the pentose utilising yeast Sugiyamaella lignohabitans.</title>
        <authorList>
            <person name="Bellasio M."/>
            <person name="Peymann A."/>
            <person name="Valli M."/>
            <person name="Sipitzky M."/>
            <person name="Graf A."/>
            <person name="Sauer M."/>
            <person name="Marx H."/>
            <person name="Mattanovich D."/>
        </authorList>
    </citation>
    <scope>NUCLEOTIDE SEQUENCE [LARGE SCALE GENOMIC DNA]</scope>
    <source>
        <strain evidence="15 16">CBS 10342</strain>
    </source>
</reference>
<evidence type="ECO:0000256" key="7">
    <source>
        <dbReference type="ARBA" id="ARBA00022801"/>
    </source>
</evidence>
<dbReference type="SUPFAM" id="SSF51445">
    <property type="entry name" value="(Trans)glycosidases"/>
    <property type="match status" value="1"/>
</dbReference>
<dbReference type="Proteomes" id="UP000189580">
    <property type="component" value="Chromosome a"/>
</dbReference>
<evidence type="ECO:0000256" key="10">
    <source>
        <dbReference type="ARBA" id="ARBA00023326"/>
    </source>
</evidence>
<comment type="pathway">
    <text evidence="3">Glycan degradation; xylan degradation.</text>
</comment>
<keyword evidence="16" id="KW-1185">Reference proteome</keyword>
<feature type="domain" description="GH10" evidence="14">
    <location>
        <begin position="21"/>
        <end position="342"/>
    </location>
</feature>
<protein>
    <recommendedName>
        <fullName evidence="12">Beta-xylanase</fullName>
        <ecNumber evidence="12">3.2.1.8</ecNumber>
    </recommendedName>
</protein>
<evidence type="ECO:0000256" key="13">
    <source>
        <dbReference type="SAM" id="SignalP"/>
    </source>
</evidence>
<dbReference type="PROSITE" id="PS51760">
    <property type="entry name" value="GH10_2"/>
    <property type="match status" value="1"/>
</dbReference>
<dbReference type="InterPro" id="IPR044846">
    <property type="entry name" value="GH10"/>
</dbReference>
<dbReference type="PRINTS" id="PR00134">
    <property type="entry name" value="GLHYDRLASE10"/>
</dbReference>
<keyword evidence="8 12" id="KW-0119">Carbohydrate metabolism</keyword>
<gene>
    <name evidence="15" type="ORF">AWJ20_717</name>
</gene>
<dbReference type="EC" id="3.2.1.8" evidence="12"/>
<evidence type="ECO:0000256" key="3">
    <source>
        <dbReference type="ARBA" id="ARBA00004851"/>
    </source>
</evidence>
<evidence type="ECO:0000256" key="4">
    <source>
        <dbReference type="ARBA" id="ARBA00007495"/>
    </source>
</evidence>
<dbReference type="Gene3D" id="3.20.20.80">
    <property type="entry name" value="Glycosidases"/>
    <property type="match status" value="1"/>
</dbReference>
<sequence>MKFEILTALYCLAGLATANPIPRQPTLNEAAVAAGKMYFGTATNQDPEWSNKEYVNIMLEQFGSLTPANVQKWQFTEPEQGVFNYTQGDQFADFSLEHKKVLLCDTLVWHQEYPAWLDEKEWTKEELLQVIDQHVFSEVSHYKGKCFSWNVVNEALNDDGTWRETLYYNVTGTDFIETAFAAARRADPHAQLYYNDYNIESPGAKATAAANNIIKPLRKKGLIDAIGLESHFIVGETPDEAQQQQQMQAYIDLGVDVVVSELDVRFSSLPPTAAGQAQQVTDYLSSINACIAVGKKCMGISVWDFADEYSWIPSTFAGQGDADLYDQNLNPKVPLINGIISALEKASKRW</sequence>
<evidence type="ECO:0000256" key="11">
    <source>
        <dbReference type="PROSITE-ProRule" id="PRU10061"/>
    </source>
</evidence>
<dbReference type="PANTHER" id="PTHR31490:SF35">
    <property type="entry name" value="ENDO-1,4-BETA-XYLANASE"/>
    <property type="match status" value="1"/>
</dbReference>
<dbReference type="AlphaFoldDB" id="A0A167D4B5"/>
<dbReference type="InterPro" id="IPR031158">
    <property type="entry name" value="GH10_AS"/>
</dbReference>
<dbReference type="InterPro" id="IPR001000">
    <property type="entry name" value="GH10_dom"/>
</dbReference>
<dbReference type="RefSeq" id="XP_018734939.1">
    <property type="nucleotide sequence ID" value="XM_018882674.1"/>
</dbReference>
<evidence type="ECO:0000259" key="14">
    <source>
        <dbReference type="PROSITE" id="PS51760"/>
    </source>
</evidence>
<evidence type="ECO:0000256" key="6">
    <source>
        <dbReference type="ARBA" id="ARBA00022651"/>
    </source>
</evidence>
<dbReference type="GO" id="GO:0045493">
    <property type="term" value="P:xylan catabolic process"/>
    <property type="evidence" value="ECO:0007669"/>
    <property type="project" value="UniProtKB-KW"/>
</dbReference>
<feature type="chain" id="PRO_5007885074" description="Beta-xylanase" evidence="13">
    <location>
        <begin position="19"/>
        <end position="350"/>
    </location>
</feature>
<evidence type="ECO:0000256" key="2">
    <source>
        <dbReference type="ARBA" id="ARBA00004613"/>
    </source>
</evidence>
<evidence type="ECO:0000256" key="12">
    <source>
        <dbReference type="RuleBase" id="RU361174"/>
    </source>
</evidence>
<comment type="subcellular location">
    <subcellularLocation>
        <location evidence="2">Secreted</location>
    </subcellularLocation>
</comment>
<organism evidence="15 16">
    <name type="scientific">Sugiyamaella lignohabitans</name>
    <dbReference type="NCBI Taxonomy" id="796027"/>
    <lineage>
        <taxon>Eukaryota</taxon>
        <taxon>Fungi</taxon>
        <taxon>Dikarya</taxon>
        <taxon>Ascomycota</taxon>
        <taxon>Saccharomycotina</taxon>
        <taxon>Dipodascomycetes</taxon>
        <taxon>Dipodascales</taxon>
        <taxon>Trichomonascaceae</taxon>
        <taxon>Sugiyamaella</taxon>
    </lineage>
</organism>
<dbReference type="KEGG" id="slb:AWJ20_717"/>
<evidence type="ECO:0000256" key="1">
    <source>
        <dbReference type="ARBA" id="ARBA00000681"/>
    </source>
</evidence>
<dbReference type="GeneID" id="30037780"/>
<evidence type="ECO:0000256" key="9">
    <source>
        <dbReference type="ARBA" id="ARBA00023295"/>
    </source>
</evidence>
<dbReference type="SMART" id="SM00633">
    <property type="entry name" value="Glyco_10"/>
    <property type="match status" value="1"/>
</dbReference>
<keyword evidence="10 12" id="KW-0624">Polysaccharide degradation</keyword>
<keyword evidence="5" id="KW-0964">Secreted</keyword>